<dbReference type="SUPFAM" id="SSF56425">
    <property type="entry name" value="Succinate dehydrogenase/fumarate reductase flavoprotein, catalytic domain"/>
    <property type="match status" value="1"/>
</dbReference>
<comment type="subcellular location">
    <subcellularLocation>
        <location evidence="11">Cytoplasm</location>
    </subcellularLocation>
</comment>
<dbReference type="RefSeq" id="WP_201429674.1">
    <property type="nucleotide sequence ID" value="NZ_JAEQBW010000001.1"/>
</dbReference>
<evidence type="ECO:0000256" key="10">
    <source>
        <dbReference type="NCBIfam" id="TIGR00551"/>
    </source>
</evidence>
<evidence type="ECO:0000313" key="15">
    <source>
        <dbReference type="Proteomes" id="UP000611723"/>
    </source>
</evidence>
<evidence type="ECO:0000256" key="8">
    <source>
        <dbReference type="ARBA" id="ARBA00023002"/>
    </source>
</evidence>
<dbReference type="Proteomes" id="UP000611723">
    <property type="component" value="Unassembled WGS sequence"/>
</dbReference>
<evidence type="ECO:0000256" key="11">
    <source>
        <dbReference type="RuleBase" id="RU362049"/>
    </source>
</evidence>
<evidence type="ECO:0000313" key="14">
    <source>
        <dbReference type="EMBL" id="MBK6263996.1"/>
    </source>
</evidence>
<keyword evidence="7 11" id="KW-0274">FAD</keyword>
<dbReference type="Gene3D" id="3.50.50.60">
    <property type="entry name" value="FAD/NAD(P)-binding domain"/>
    <property type="match status" value="1"/>
</dbReference>
<dbReference type="InterPro" id="IPR003953">
    <property type="entry name" value="FAD-dep_OxRdtase_2_FAD-bd"/>
</dbReference>
<comment type="similarity">
    <text evidence="3 11">Belongs to the FAD-dependent oxidoreductase 2 family. NadB subfamily.</text>
</comment>
<dbReference type="InterPro" id="IPR037099">
    <property type="entry name" value="Fum_R/Succ_DH_flav-like_C_sf"/>
</dbReference>
<dbReference type="Gene3D" id="3.90.700.10">
    <property type="entry name" value="Succinate dehydrogenase/fumarate reductase flavoprotein, catalytic domain"/>
    <property type="match status" value="1"/>
</dbReference>
<dbReference type="PRINTS" id="PR00368">
    <property type="entry name" value="FADPNR"/>
</dbReference>
<accession>A0A935C5Q6</accession>
<keyword evidence="8 11" id="KW-0560">Oxidoreductase</keyword>
<feature type="domain" description="FAD-dependent oxidoreductase 2 FAD-binding" evidence="13">
    <location>
        <begin position="5"/>
        <end position="385"/>
    </location>
</feature>
<dbReference type="PANTHER" id="PTHR42716:SF2">
    <property type="entry name" value="L-ASPARTATE OXIDASE, CHLOROPLASTIC"/>
    <property type="match status" value="1"/>
</dbReference>
<comment type="cofactor">
    <cofactor evidence="1 11">
        <name>FAD</name>
        <dbReference type="ChEBI" id="CHEBI:57692"/>
    </cofactor>
</comment>
<dbReference type="EMBL" id="JAEQBW010000001">
    <property type="protein sequence ID" value="MBK6263996.1"/>
    <property type="molecule type" value="Genomic_DNA"/>
</dbReference>
<dbReference type="NCBIfam" id="TIGR00551">
    <property type="entry name" value="nadB"/>
    <property type="match status" value="1"/>
</dbReference>
<gene>
    <name evidence="14" type="primary">nadB</name>
    <name evidence="14" type="ORF">JKA74_03020</name>
</gene>
<reference evidence="14" key="1">
    <citation type="submission" date="2021-01" db="EMBL/GenBank/DDBJ databases">
        <title>Marivirga aurantiaca sp. nov., isolated from intertidal surface sediments.</title>
        <authorList>
            <person name="Zhang M."/>
        </authorList>
    </citation>
    <scope>NUCLEOTIDE SEQUENCE</scope>
    <source>
        <strain evidence="14">S37H4</strain>
    </source>
</reference>
<keyword evidence="6 11" id="KW-0662">Pyridine nucleotide biosynthesis</keyword>
<dbReference type="GO" id="GO:0008734">
    <property type="term" value="F:L-aspartate oxidase activity"/>
    <property type="evidence" value="ECO:0007669"/>
    <property type="project" value="UniProtKB-UniRule"/>
</dbReference>
<keyword evidence="5 11" id="KW-0285">Flavoprotein</keyword>
<feature type="coiled-coil region" evidence="12">
    <location>
        <begin position="442"/>
        <end position="469"/>
    </location>
</feature>
<evidence type="ECO:0000256" key="3">
    <source>
        <dbReference type="ARBA" id="ARBA00008562"/>
    </source>
</evidence>
<protein>
    <recommendedName>
        <fullName evidence="4 10">L-aspartate oxidase</fullName>
        <ecNumber evidence="4 10">1.4.3.16</ecNumber>
    </recommendedName>
</protein>
<name>A0A935C5Q6_9BACT</name>
<comment type="pathway">
    <text evidence="2 11">Cofactor biosynthesis; NAD(+) biosynthesis; iminoaspartate from L-aspartate (oxidase route): step 1/1.</text>
</comment>
<keyword evidence="15" id="KW-1185">Reference proteome</keyword>
<dbReference type="EC" id="1.4.3.16" evidence="4 10"/>
<evidence type="ECO:0000256" key="4">
    <source>
        <dbReference type="ARBA" id="ARBA00012173"/>
    </source>
</evidence>
<dbReference type="PANTHER" id="PTHR42716">
    <property type="entry name" value="L-ASPARTATE OXIDASE"/>
    <property type="match status" value="1"/>
</dbReference>
<dbReference type="SUPFAM" id="SSF46977">
    <property type="entry name" value="Succinate dehydrogenase/fumarate reductase flavoprotein C-terminal domain"/>
    <property type="match status" value="1"/>
</dbReference>
<dbReference type="InterPro" id="IPR036188">
    <property type="entry name" value="FAD/NAD-bd_sf"/>
</dbReference>
<dbReference type="InterPro" id="IPR005288">
    <property type="entry name" value="NadB"/>
</dbReference>
<comment type="caution">
    <text evidence="14">The sequence shown here is derived from an EMBL/GenBank/DDBJ whole genome shotgun (WGS) entry which is preliminary data.</text>
</comment>
<dbReference type="FunFam" id="3.90.700.10:FF:000002">
    <property type="entry name" value="L-aspartate oxidase"/>
    <property type="match status" value="1"/>
</dbReference>
<organism evidence="14 15">
    <name type="scientific">Marivirga aurantiaca</name>
    <dbReference type="NCBI Taxonomy" id="2802615"/>
    <lineage>
        <taxon>Bacteria</taxon>
        <taxon>Pseudomonadati</taxon>
        <taxon>Bacteroidota</taxon>
        <taxon>Cytophagia</taxon>
        <taxon>Cytophagales</taxon>
        <taxon>Marivirgaceae</taxon>
        <taxon>Marivirga</taxon>
    </lineage>
</organism>
<comment type="catalytic activity">
    <reaction evidence="9">
        <text>L-aspartate + O2 = iminosuccinate + H2O2</text>
        <dbReference type="Rhea" id="RHEA:25876"/>
        <dbReference type="ChEBI" id="CHEBI:15379"/>
        <dbReference type="ChEBI" id="CHEBI:16240"/>
        <dbReference type="ChEBI" id="CHEBI:29991"/>
        <dbReference type="ChEBI" id="CHEBI:77875"/>
        <dbReference type="EC" id="1.4.3.16"/>
    </reaction>
    <physiologicalReaction direction="left-to-right" evidence="9">
        <dbReference type="Rhea" id="RHEA:25877"/>
    </physiologicalReaction>
</comment>
<evidence type="ECO:0000256" key="2">
    <source>
        <dbReference type="ARBA" id="ARBA00004950"/>
    </source>
</evidence>
<evidence type="ECO:0000256" key="1">
    <source>
        <dbReference type="ARBA" id="ARBA00001974"/>
    </source>
</evidence>
<evidence type="ECO:0000256" key="12">
    <source>
        <dbReference type="SAM" id="Coils"/>
    </source>
</evidence>
<dbReference type="SUPFAM" id="SSF51905">
    <property type="entry name" value="FAD/NAD(P)-binding domain"/>
    <property type="match status" value="1"/>
</dbReference>
<evidence type="ECO:0000256" key="9">
    <source>
        <dbReference type="ARBA" id="ARBA00048305"/>
    </source>
</evidence>
<dbReference type="GO" id="GO:0005737">
    <property type="term" value="C:cytoplasm"/>
    <property type="evidence" value="ECO:0007669"/>
    <property type="project" value="UniProtKB-SubCell"/>
</dbReference>
<comment type="function">
    <text evidence="11">Catalyzes the oxidation of L-aspartate to iminoaspartate.</text>
</comment>
<evidence type="ECO:0000256" key="5">
    <source>
        <dbReference type="ARBA" id="ARBA00022630"/>
    </source>
</evidence>
<dbReference type="AlphaFoldDB" id="A0A935C5Q6"/>
<evidence type="ECO:0000256" key="7">
    <source>
        <dbReference type="ARBA" id="ARBA00022827"/>
    </source>
</evidence>
<dbReference type="Gene3D" id="1.20.58.100">
    <property type="entry name" value="Fumarate reductase/succinate dehydrogenase flavoprotein-like, C-terminal domain"/>
    <property type="match status" value="1"/>
</dbReference>
<dbReference type="Pfam" id="PF00890">
    <property type="entry name" value="FAD_binding_2"/>
    <property type="match status" value="1"/>
</dbReference>
<dbReference type="InterPro" id="IPR027477">
    <property type="entry name" value="Succ_DH/fumarate_Rdtase_cat_sf"/>
</dbReference>
<proteinExistence type="inferred from homology"/>
<evidence type="ECO:0000259" key="13">
    <source>
        <dbReference type="Pfam" id="PF00890"/>
    </source>
</evidence>
<sequence length="509" mass="56500">MKTTDCLIIGSGIAGLSFALKIAARHPHWTILIVTKTKGMESNTRYAQGGIAAVWDSITDDFEKHIEDTLKAGKYLSDPEIVRMVVEDAPERVRELITMGVQFDTNPEGQLQLSLEGGHSAHRILHHKDFTGLEIEQKLWKTVRKQPNISVWEYYMAIDLLMNNDNGVRKVVGARVCRTKEKKTLHVHAKLTVLASGGIGQLFKHTTNPIVATADGLAMAIRAGASTRNLQYVQFHPTMLYKTDRSISLLISEALRGFGAHLLNHAAQRFMFQYDEKGELATRDIVSDAIFMEMKKENKSHQFLDCRHLASQELEAHFPFILKSCRQVGIDPVVDLIPIVPAAHYHCGGISVDKFACTSLPQLMALGECAETGLHGANRLASNSLLEALVFAHMASLKAAQVVELATFDVQKEEFATPKINPPKLKEFKEKLQETMAGYAVFKNSTGALAEALEEVIKLEEEMYGINSNNIAFQELQNMLVVAKSILLSAMEQLKNDSVNSIDKVLLPL</sequence>
<dbReference type="GO" id="GO:0009435">
    <property type="term" value="P:NAD+ biosynthetic process"/>
    <property type="evidence" value="ECO:0007669"/>
    <property type="project" value="InterPro"/>
</dbReference>
<keyword evidence="12" id="KW-0175">Coiled coil</keyword>
<evidence type="ECO:0000256" key="6">
    <source>
        <dbReference type="ARBA" id="ARBA00022642"/>
    </source>
</evidence>